<evidence type="ECO:0000313" key="3">
    <source>
        <dbReference type="Proteomes" id="UP000673383"/>
    </source>
</evidence>
<comment type="caution">
    <text evidence="2">The sequence shown here is derived from an EMBL/GenBank/DDBJ whole genome shotgun (WGS) entry which is preliminary data.</text>
</comment>
<keyword evidence="1" id="KW-0472">Membrane</keyword>
<dbReference type="RefSeq" id="WP_172648477.1">
    <property type="nucleotide sequence ID" value="NZ_JAFICZ010000001.1"/>
</dbReference>
<gene>
    <name evidence="2" type="ORF">JOH49_000389</name>
</gene>
<feature type="transmembrane region" description="Helical" evidence="1">
    <location>
        <begin position="25"/>
        <end position="47"/>
    </location>
</feature>
<proteinExistence type="predicted"/>
<keyword evidence="1" id="KW-1133">Transmembrane helix</keyword>
<organism evidence="2 3">
    <name type="scientific">Bradyrhizobium elkanii</name>
    <dbReference type="NCBI Taxonomy" id="29448"/>
    <lineage>
        <taxon>Bacteria</taxon>
        <taxon>Pseudomonadati</taxon>
        <taxon>Pseudomonadota</taxon>
        <taxon>Alphaproteobacteria</taxon>
        <taxon>Hyphomicrobiales</taxon>
        <taxon>Nitrobacteraceae</taxon>
        <taxon>Bradyrhizobium</taxon>
    </lineage>
</organism>
<reference evidence="2" key="1">
    <citation type="submission" date="2021-02" db="EMBL/GenBank/DDBJ databases">
        <title>Genomic Encyclopedia of Type Strains, Phase IV (KMG-V): Genome sequencing to study the core and pangenomes of soil and plant-associated prokaryotes.</title>
        <authorList>
            <person name="Whitman W."/>
        </authorList>
    </citation>
    <scope>NUCLEOTIDE SEQUENCE</scope>
    <source>
        <strain evidence="2">USDA 406</strain>
    </source>
</reference>
<dbReference type="Proteomes" id="UP000673383">
    <property type="component" value="Unassembled WGS sequence"/>
</dbReference>
<dbReference type="AlphaFoldDB" id="A0A8I1Y293"/>
<name>A0A8I1Y293_BRAEL</name>
<protein>
    <submittedName>
        <fullName evidence="2">Uncharacterized protein</fullName>
    </submittedName>
</protein>
<accession>A0A8I1Y293</accession>
<evidence type="ECO:0000256" key="1">
    <source>
        <dbReference type="SAM" id="Phobius"/>
    </source>
</evidence>
<sequence length="111" mass="11565">MTDTAATEPTPDQAALIARVRRMMLIAGLTSALAVAVVLIAIGYRLYRSEGSPVSVSDVTAALPKGARIVATGVAGERLILTLDVGGATEIRTFDAKTLKPVGRLSFVNEP</sequence>
<keyword evidence="1" id="KW-0812">Transmembrane</keyword>
<dbReference type="EMBL" id="JAFICZ010000001">
    <property type="protein sequence ID" value="MBP1290636.1"/>
    <property type="molecule type" value="Genomic_DNA"/>
</dbReference>
<evidence type="ECO:0000313" key="2">
    <source>
        <dbReference type="EMBL" id="MBP1290636.1"/>
    </source>
</evidence>